<dbReference type="AlphaFoldDB" id="Q0W3V9"/>
<feature type="transmembrane region" description="Helical" evidence="1">
    <location>
        <begin position="136"/>
        <end position="153"/>
    </location>
</feature>
<dbReference type="InterPro" id="IPR025105">
    <property type="entry name" value="DUF4010"/>
</dbReference>
<feature type="transmembrane region" description="Helical" evidence="1">
    <location>
        <begin position="165"/>
        <end position="183"/>
    </location>
</feature>
<evidence type="ECO:0000259" key="3">
    <source>
        <dbReference type="Pfam" id="PF13194"/>
    </source>
</evidence>
<feature type="transmembrane region" description="Helical" evidence="1">
    <location>
        <begin position="203"/>
        <end position="221"/>
    </location>
</feature>
<protein>
    <submittedName>
        <fullName evidence="4">Uncharacterized protein</fullName>
    </submittedName>
</protein>
<feature type="transmembrane region" description="Helical" evidence="1">
    <location>
        <begin position="111"/>
        <end position="130"/>
    </location>
</feature>
<feature type="transmembrane region" description="Helical" evidence="1">
    <location>
        <begin position="333"/>
        <end position="354"/>
    </location>
</feature>
<dbReference type="PANTHER" id="PTHR39084:SF1">
    <property type="entry name" value="DUF4010 DOMAIN-CONTAINING PROTEIN"/>
    <property type="match status" value="1"/>
</dbReference>
<dbReference type="KEGG" id="rci:RCIX1716"/>
<dbReference type="OrthoDB" id="187863at2157"/>
<dbReference type="Proteomes" id="UP000000663">
    <property type="component" value="Chromosome"/>
</dbReference>
<sequence length="446" mass="47782">MVDFTPYLSPALDPLWKLLISLAIGLIVGFEREIAQEKLTSVKFAGLRTFGLAGFAGGLSAYLASNSIGSAGGSPLAFTQNGYFIFGVVLLAIMALLGIAYFRSTGMHPHLGFTTELSVIVTFLLGGVSFFNPQAAIILVVIVAILLAFKQQLHEFTHKIPKEEFYDSLLFALIAVVILPILPNQSFGLPQYGLPDIINPSQIWLIVVFISGISYVGYFLVKWFGTTAGLALTGIVGGMASSTAVTTSMGANTRQIQGLENDAMVAATLANTVMLIRVAFIVLVFFPSLLYYIYIPFGVMVVVGLLVASYFYLQSNRISHQGQTLKLGSPFSIKPALTFGALITIILFVSKFAANYFGTYGLYITSLFAGLANVDAVTISASQLAANGTIGPIVAVVAILISVFVNLGIRIVYAYYFGTKKYGEYTIFMALAMVISGGIIAVLMLS</sequence>
<accession>Q0W3V9</accession>
<gene>
    <name evidence="4" type="ORF">RCIX1716</name>
</gene>
<dbReference type="InterPro" id="IPR049177">
    <property type="entry name" value="MgtC_SapB_SrpB_YhiD_N"/>
</dbReference>
<feature type="transmembrane region" description="Helical" evidence="1">
    <location>
        <begin position="360"/>
        <end position="381"/>
    </location>
</feature>
<evidence type="ECO:0000259" key="2">
    <source>
        <dbReference type="Pfam" id="PF02308"/>
    </source>
</evidence>
<feature type="transmembrane region" description="Helical" evidence="1">
    <location>
        <begin position="425"/>
        <end position="445"/>
    </location>
</feature>
<keyword evidence="5" id="KW-1185">Reference proteome</keyword>
<dbReference type="Pfam" id="PF02308">
    <property type="entry name" value="MgtC"/>
    <property type="match status" value="1"/>
</dbReference>
<name>Q0W3V9_METAR</name>
<feature type="transmembrane region" description="Helical" evidence="1">
    <location>
        <begin position="44"/>
        <end position="63"/>
    </location>
</feature>
<dbReference type="EMBL" id="AM114193">
    <property type="protein sequence ID" value="CAJ36934.1"/>
    <property type="molecule type" value="Genomic_DNA"/>
</dbReference>
<feature type="transmembrane region" description="Helical" evidence="1">
    <location>
        <begin position="292"/>
        <end position="313"/>
    </location>
</feature>
<reference evidence="4 5" key="1">
    <citation type="journal article" date="2006" name="Science">
        <title>Genome of rice cluster I archaea -- the key methane producers in the rice rhizosphere.</title>
        <authorList>
            <person name="Erkel C."/>
            <person name="Kube M."/>
            <person name="Reinhardt R."/>
            <person name="Liesack W."/>
        </authorList>
    </citation>
    <scope>NUCLEOTIDE SEQUENCE [LARGE SCALE GENOMIC DNA]</scope>
    <source>
        <strain evidence="5">DSM 22066 / NBRC 105507 / MRE50</strain>
    </source>
</reference>
<dbReference type="GeneID" id="5145432"/>
<dbReference type="RefSeq" id="WP_012035632.1">
    <property type="nucleotide sequence ID" value="NC_009464.1"/>
</dbReference>
<feature type="transmembrane region" description="Helical" evidence="1">
    <location>
        <begin position="83"/>
        <end position="102"/>
    </location>
</feature>
<dbReference type="PANTHER" id="PTHR39084">
    <property type="entry name" value="MEMBRANE PROTEIN-RELATED"/>
    <property type="match status" value="1"/>
</dbReference>
<organism evidence="4 5">
    <name type="scientific">Methanocella arvoryzae (strain DSM 22066 / NBRC 105507 / MRE50)</name>
    <dbReference type="NCBI Taxonomy" id="351160"/>
    <lineage>
        <taxon>Archaea</taxon>
        <taxon>Methanobacteriati</taxon>
        <taxon>Methanobacteriota</taxon>
        <taxon>Stenosarchaea group</taxon>
        <taxon>Methanomicrobia</taxon>
        <taxon>Methanocellales</taxon>
        <taxon>Methanocellaceae</taxon>
        <taxon>Methanocella</taxon>
    </lineage>
</organism>
<keyword evidence="1" id="KW-1133">Transmembrane helix</keyword>
<feature type="domain" description="DUF4010" evidence="3">
    <location>
        <begin position="208"/>
        <end position="418"/>
    </location>
</feature>
<feature type="transmembrane region" description="Helical" evidence="1">
    <location>
        <begin position="393"/>
        <end position="413"/>
    </location>
</feature>
<dbReference type="Pfam" id="PF13194">
    <property type="entry name" value="DUF4010"/>
    <property type="match status" value="1"/>
</dbReference>
<feature type="transmembrane region" description="Helical" evidence="1">
    <location>
        <begin position="263"/>
        <end position="286"/>
    </location>
</feature>
<proteinExistence type="predicted"/>
<dbReference type="eggNOG" id="arCOG04203">
    <property type="taxonomic scope" value="Archaea"/>
</dbReference>
<feature type="domain" description="MgtC/SapB/SrpB/YhiD N-terminal" evidence="2">
    <location>
        <begin position="18"/>
        <end position="155"/>
    </location>
</feature>
<keyword evidence="1" id="KW-0472">Membrane</keyword>
<evidence type="ECO:0000256" key="1">
    <source>
        <dbReference type="SAM" id="Phobius"/>
    </source>
</evidence>
<feature type="transmembrane region" description="Helical" evidence="1">
    <location>
        <begin position="15"/>
        <end position="32"/>
    </location>
</feature>
<keyword evidence="1" id="KW-0812">Transmembrane</keyword>
<evidence type="ECO:0000313" key="4">
    <source>
        <dbReference type="EMBL" id="CAJ36934.1"/>
    </source>
</evidence>
<evidence type="ECO:0000313" key="5">
    <source>
        <dbReference type="Proteomes" id="UP000000663"/>
    </source>
</evidence>